<sequence>MDGDFWSDPGLCGADLPFPRLMRRLPPCRCLPPFAARGHAADEGGALLAPPPTACASAAADRNALMSIRAALSEERRLGVFSTWTGTDCCAGWYGVACDPTTGTTGARRGPLPPRGGRRRGDGARGSRYVSDAASLVLRMLSRVRGGRGGPVALPTRSAVRCANAGRWVCEDASPAGGSLRLLRWGRMLGRRMVALPLRTRLRLGWSSRLLRWRRMLGRRLVCFATEDASPAGLVVEVEEVGTDAWPSVVLICCGSEHCWLPRC</sequence>
<keyword evidence="6" id="KW-1185">Reference proteome</keyword>
<feature type="domain" description="Leucine-rich repeat-containing N-terminal plant-type" evidence="4">
    <location>
        <begin position="59"/>
        <end position="99"/>
    </location>
</feature>
<dbReference type="Pfam" id="PF08263">
    <property type="entry name" value="LRRNT_2"/>
    <property type="match status" value="1"/>
</dbReference>
<dbReference type="InterPro" id="IPR013210">
    <property type="entry name" value="LRR_N_plant-typ"/>
</dbReference>
<proteinExistence type="predicted"/>
<name>A0A1Z5R438_SORBI</name>
<evidence type="ECO:0000256" key="1">
    <source>
        <dbReference type="ARBA" id="ARBA00022614"/>
    </source>
</evidence>
<keyword evidence="1" id="KW-0433">Leucine-rich repeat</keyword>
<dbReference type="InParanoid" id="A0A1Z5R438"/>
<dbReference type="Gramene" id="OQU78490">
    <property type="protein sequence ID" value="OQU78490"/>
    <property type="gene ID" value="SORBI_3009G244450"/>
</dbReference>
<dbReference type="Proteomes" id="UP000000768">
    <property type="component" value="Chromosome 9"/>
</dbReference>
<evidence type="ECO:0000313" key="5">
    <source>
        <dbReference type="EMBL" id="OQU78490.1"/>
    </source>
</evidence>
<evidence type="ECO:0000313" key="6">
    <source>
        <dbReference type="Proteomes" id="UP000000768"/>
    </source>
</evidence>
<evidence type="ECO:0000259" key="4">
    <source>
        <dbReference type="Pfam" id="PF08263"/>
    </source>
</evidence>
<gene>
    <name evidence="5" type="ORF">SORBI_3009G244450</name>
</gene>
<evidence type="ECO:0000256" key="3">
    <source>
        <dbReference type="SAM" id="MobiDB-lite"/>
    </source>
</evidence>
<dbReference type="STRING" id="4558.A0A1Z5R438"/>
<organism evidence="5 6">
    <name type="scientific">Sorghum bicolor</name>
    <name type="common">Sorghum</name>
    <name type="synonym">Sorghum vulgare</name>
    <dbReference type="NCBI Taxonomy" id="4558"/>
    <lineage>
        <taxon>Eukaryota</taxon>
        <taxon>Viridiplantae</taxon>
        <taxon>Streptophyta</taxon>
        <taxon>Embryophyta</taxon>
        <taxon>Tracheophyta</taxon>
        <taxon>Spermatophyta</taxon>
        <taxon>Magnoliopsida</taxon>
        <taxon>Liliopsida</taxon>
        <taxon>Poales</taxon>
        <taxon>Poaceae</taxon>
        <taxon>PACMAD clade</taxon>
        <taxon>Panicoideae</taxon>
        <taxon>Andropogonodae</taxon>
        <taxon>Andropogoneae</taxon>
        <taxon>Sorghinae</taxon>
        <taxon>Sorghum</taxon>
    </lineage>
</organism>
<accession>A0A1Z5R438</accession>
<dbReference type="AlphaFoldDB" id="A0A1Z5R438"/>
<protein>
    <recommendedName>
        <fullName evidence="4">Leucine-rich repeat-containing N-terminal plant-type domain-containing protein</fullName>
    </recommendedName>
</protein>
<keyword evidence="2" id="KW-0677">Repeat</keyword>
<feature type="region of interest" description="Disordered" evidence="3">
    <location>
        <begin position="104"/>
        <end position="127"/>
    </location>
</feature>
<reference evidence="5 6" key="1">
    <citation type="journal article" date="2009" name="Nature">
        <title>The Sorghum bicolor genome and the diversification of grasses.</title>
        <authorList>
            <person name="Paterson A.H."/>
            <person name="Bowers J.E."/>
            <person name="Bruggmann R."/>
            <person name="Dubchak I."/>
            <person name="Grimwood J."/>
            <person name="Gundlach H."/>
            <person name="Haberer G."/>
            <person name="Hellsten U."/>
            <person name="Mitros T."/>
            <person name="Poliakov A."/>
            <person name="Schmutz J."/>
            <person name="Spannagl M."/>
            <person name="Tang H."/>
            <person name="Wang X."/>
            <person name="Wicker T."/>
            <person name="Bharti A.K."/>
            <person name="Chapman J."/>
            <person name="Feltus F.A."/>
            <person name="Gowik U."/>
            <person name="Grigoriev I.V."/>
            <person name="Lyons E."/>
            <person name="Maher C.A."/>
            <person name="Martis M."/>
            <person name="Narechania A."/>
            <person name="Otillar R.P."/>
            <person name="Penning B.W."/>
            <person name="Salamov A.A."/>
            <person name="Wang Y."/>
            <person name="Zhang L."/>
            <person name="Carpita N.C."/>
            <person name="Freeling M."/>
            <person name="Gingle A.R."/>
            <person name="Hash C.T."/>
            <person name="Keller B."/>
            <person name="Klein P."/>
            <person name="Kresovich S."/>
            <person name="McCann M.C."/>
            <person name="Ming R."/>
            <person name="Peterson D.G."/>
            <person name="Mehboob-ur-Rahman"/>
            <person name="Ware D."/>
            <person name="Westhoff P."/>
            <person name="Mayer K.F."/>
            <person name="Messing J."/>
            <person name="Rokhsar D.S."/>
        </authorList>
    </citation>
    <scope>NUCLEOTIDE SEQUENCE [LARGE SCALE GENOMIC DNA]</scope>
    <source>
        <strain evidence="6">cv. BTx623</strain>
    </source>
</reference>
<dbReference type="eggNOG" id="KOG0619">
    <property type="taxonomic scope" value="Eukaryota"/>
</dbReference>
<reference evidence="6" key="2">
    <citation type="journal article" date="2018" name="Plant J.">
        <title>The Sorghum bicolor reference genome: improved assembly, gene annotations, a transcriptome atlas, and signatures of genome organization.</title>
        <authorList>
            <person name="McCormick R.F."/>
            <person name="Truong S.K."/>
            <person name="Sreedasyam A."/>
            <person name="Jenkins J."/>
            <person name="Shu S."/>
            <person name="Sims D."/>
            <person name="Kennedy M."/>
            <person name="Amirebrahimi M."/>
            <person name="Weers B.D."/>
            <person name="McKinley B."/>
            <person name="Mattison A."/>
            <person name="Morishige D.T."/>
            <person name="Grimwood J."/>
            <person name="Schmutz J."/>
            <person name="Mullet J.E."/>
        </authorList>
    </citation>
    <scope>NUCLEOTIDE SEQUENCE [LARGE SCALE GENOMIC DNA]</scope>
    <source>
        <strain evidence="6">cv. BTx623</strain>
    </source>
</reference>
<dbReference type="EMBL" id="CM000768">
    <property type="protein sequence ID" value="OQU78490.1"/>
    <property type="molecule type" value="Genomic_DNA"/>
</dbReference>
<evidence type="ECO:0000256" key="2">
    <source>
        <dbReference type="ARBA" id="ARBA00022737"/>
    </source>
</evidence>